<dbReference type="Pfam" id="PF01393">
    <property type="entry name" value="Chromo_shadow"/>
    <property type="match status" value="1"/>
</dbReference>
<dbReference type="KEGG" id="der:6547438"/>
<reference evidence="4 5" key="1">
    <citation type="journal article" date="2007" name="Nature">
        <title>Evolution of genes and genomes on the Drosophila phylogeny.</title>
        <authorList>
            <consortium name="Drosophila 12 Genomes Consortium"/>
            <person name="Clark A.G."/>
            <person name="Eisen M.B."/>
            <person name="Smith D.R."/>
            <person name="Bergman C.M."/>
            <person name="Oliver B."/>
            <person name="Markow T.A."/>
            <person name="Kaufman T.C."/>
            <person name="Kellis M."/>
            <person name="Gelbart W."/>
            <person name="Iyer V.N."/>
            <person name="Pollard D.A."/>
            <person name="Sackton T.B."/>
            <person name="Larracuente A.M."/>
            <person name="Singh N.D."/>
            <person name="Abad J.P."/>
            <person name="Abt D.N."/>
            <person name="Adryan B."/>
            <person name="Aguade M."/>
            <person name="Akashi H."/>
            <person name="Anderson W.W."/>
            <person name="Aquadro C.F."/>
            <person name="Ardell D.H."/>
            <person name="Arguello R."/>
            <person name="Artieri C.G."/>
            <person name="Barbash D.A."/>
            <person name="Barker D."/>
            <person name="Barsanti P."/>
            <person name="Batterham P."/>
            <person name="Batzoglou S."/>
            <person name="Begun D."/>
            <person name="Bhutkar A."/>
            <person name="Blanco E."/>
            <person name="Bosak S.A."/>
            <person name="Bradley R.K."/>
            <person name="Brand A.D."/>
            <person name="Brent M.R."/>
            <person name="Brooks A.N."/>
            <person name="Brown R.H."/>
            <person name="Butlin R.K."/>
            <person name="Caggese C."/>
            <person name="Calvi B.R."/>
            <person name="Bernardo de Carvalho A."/>
            <person name="Caspi A."/>
            <person name="Castrezana S."/>
            <person name="Celniker S.E."/>
            <person name="Chang J.L."/>
            <person name="Chapple C."/>
            <person name="Chatterji S."/>
            <person name="Chinwalla A."/>
            <person name="Civetta A."/>
            <person name="Clifton S.W."/>
            <person name="Comeron J.M."/>
            <person name="Costello J.C."/>
            <person name="Coyne J.A."/>
            <person name="Daub J."/>
            <person name="David R.G."/>
            <person name="Delcher A.L."/>
            <person name="Delehaunty K."/>
            <person name="Do C.B."/>
            <person name="Ebling H."/>
            <person name="Edwards K."/>
            <person name="Eickbush T."/>
            <person name="Evans J.D."/>
            <person name="Filipski A."/>
            <person name="Findeiss S."/>
            <person name="Freyhult E."/>
            <person name="Fulton L."/>
            <person name="Fulton R."/>
            <person name="Garcia A.C."/>
            <person name="Gardiner A."/>
            <person name="Garfield D.A."/>
            <person name="Garvin B.E."/>
            <person name="Gibson G."/>
            <person name="Gilbert D."/>
            <person name="Gnerre S."/>
            <person name="Godfrey J."/>
            <person name="Good R."/>
            <person name="Gotea V."/>
            <person name="Gravely B."/>
            <person name="Greenberg A.J."/>
            <person name="Griffiths-Jones S."/>
            <person name="Gross S."/>
            <person name="Guigo R."/>
            <person name="Gustafson E.A."/>
            <person name="Haerty W."/>
            <person name="Hahn M.W."/>
            <person name="Halligan D.L."/>
            <person name="Halpern A.L."/>
            <person name="Halter G.M."/>
            <person name="Han M.V."/>
            <person name="Heger A."/>
            <person name="Hillier L."/>
            <person name="Hinrichs A.S."/>
            <person name="Holmes I."/>
            <person name="Hoskins R.A."/>
            <person name="Hubisz M.J."/>
            <person name="Hultmark D."/>
            <person name="Huntley M.A."/>
            <person name="Jaffe D.B."/>
            <person name="Jagadeeshan S."/>
            <person name="Jeck W.R."/>
            <person name="Johnson J."/>
            <person name="Jones C.D."/>
            <person name="Jordan W.C."/>
            <person name="Karpen G.H."/>
            <person name="Kataoka E."/>
            <person name="Keightley P.D."/>
            <person name="Kheradpour P."/>
            <person name="Kirkness E.F."/>
            <person name="Koerich L.B."/>
            <person name="Kristiansen K."/>
            <person name="Kudrna D."/>
            <person name="Kulathinal R.J."/>
            <person name="Kumar S."/>
            <person name="Kwok R."/>
            <person name="Lander E."/>
            <person name="Langley C.H."/>
            <person name="Lapoint R."/>
            <person name="Lazzaro B.P."/>
            <person name="Lee S.J."/>
            <person name="Levesque L."/>
            <person name="Li R."/>
            <person name="Lin C.F."/>
            <person name="Lin M.F."/>
            <person name="Lindblad-Toh K."/>
            <person name="Llopart A."/>
            <person name="Long M."/>
            <person name="Low L."/>
            <person name="Lozovsky E."/>
            <person name="Lu J."/>
            <person name="Luo M."/>
            <person name="Machado C.A."/>
            <person name="Makalowski W."/>
            <person name="Marzo M."/>
            <person name="Matsuda M."/>
            <person name="Matzkin L."/>
            <person name="McAllister B."/>
            <person name="McBride C.S."/>
            <person name="McKernan B."/>
            <person name="McKernan K."/>
            <person name="Mendez-Lago M."/>
            <person name="Minx P."/>
            <person name="Mollenhauer M.U."/>
            <person name="Montooth K."/>
            <person name="Mount S.M."/>
            <person name="Mu X."/>
            <person name="Myers E."/>
            <person name="Negre B."/>
            <person name="Newfeld S."/>
            <person name="Nielsen R."/>
            <person name="Noor M.A."/>
            <person name="O'Grady P."/>
            <person name="Pachter L."/>
            <person name="Papaceit M."/>
            <person name="Parisi M.J."/>
            <person name="Parisi M."/>
            <person name="Parts L."/>
            <person name="Pedersen J.S."/>
            <person name="Pesole G."/>
            <person name="Phillippy A.M."/>
            <person name="Ponting C.P."/>
            <person name="Pop M."/>
            <person name="Porcelli D."/>
            <person name="Powell J.R."/>
            <person name="Prohaska S."/>
            <person name="Pruitt K."/>
            <person name="Puig M."/>
            <person name="Quesneville H."/>
            <person name="Ram K.R."/>
            <person name="Rand D."/>
            <person name="Rasmussen M.D."/>
            <person name="Reed L.K."/>
            <person name="Reenan R."/>
            <person name="Reily A."/>
            <person name="Remington K.A."/>
            <person name="Rieger T.T."/>
            <person name="Ritchie M.G."/>
            <person name="Robin C."/>
            <person name="Rogers Y.H."/>
            <person name="Rohde C."/>
            <person name="Rozas J."/>
            <person name="Rubenfield M.J."/>
            <person name="Ruiz A."/>
            <person name="Russo S."/>
            <person name="Salzberg S.L."/>
            <person name="Sanchez-Gracia A."/>
            <person name="Saranga D.J."/>
            <person name="Sato H."/>
            <person name="Schaeffer S.W."/>
            <person name="Schatz M.C."/>
            <person name="Schlenke T."/>
            <person name="Schwartz R."/>
            <person name="Segarra C."/>
            <person name="Singh R.S."/>
            <person name="Sirot L."/>
            <person name="Sirota M."/>
            <person name="Sisneros N.B."/>
            <person name="Smith C.D."/>
            <person name="Smith T.F."/>
            <person name="Spieth J."/>
            <person name="Stage D.E."/>
            <person name="Stark A."/>
            <person name="Stephan W."/>
            <person name="Strausberg R.L."/>
            <person name="Strempel S."/>
            <person name="Sturgill D."/>
            <person name="Sutton G."/>
            <person name="Sutton G.G."/>
            <person name="Tao W."/>
            <person name="Teichmann S."/>
            <person name="Tobari Y.N."/>
            <person name="Tomimura Y."/>
            <person name="Tsolas J.M."/>
            <person name="Valente V.L."/>
            <person name="Venter E."/>
            <person name="Venter J.C."/>
            <person name="Vicario S."/>
            <person name="Vieira F.G."/>
            <person name="Vilella A.J."/>
            <person name="Villasante A."/>
            <person name="Walenz B."/>
            <person name="Wang J."/>
            <person name="Wasserman M."/>
            <person name="Watts T."/>
            <person name="Wilson D."/>
            <person name="Wilson R.K."/>
            <person name="Wing R.A."/>
            <person name="Wolfner M.F."/>
            <person name="Wong A."/>
            <person name="Wong G.K."/>
            <person name="Wu C.I."/>
            <person name="Wu G."/>
            <person name="Yamamoto D."/>
            <person name="Yang H.P."/>
            <person name="Yang S.P."/>
            <person name="Yorke J.A."/>
            <person name="Yoshida K."/>
            <person name="Zdobnov E."/>
            <person name="Zhang P."/>
            <person name="Zhang Y."/>
            <person name="Zimin A.V."/>
            <person name="Baldwin J."/>
            <person name="Abdouelleil A."/>
            <person name="Abdulkadir J."/>
            <person name="Abebe A."/>
            <person name="Abera B."/>
            <person name="Abreu J."/>
            <person name="Acer S.C."/>
            <person name="Aftuck L."/>
            <person name="Alexander A."/>
            <person name="An P."/>
            <person name="Anderson E."/>
            <person name="Anderson S."/>
            <person name="Arachi H."/>
            <person name="Azer M."/>
            <person name="Bachantsang P."/>
            <person name="Barry A."/>
            <person name="Bayul T."/>
            <person name="Berlin A."/>
            <person name="Bessette D."/>
            <person name="Bloom T."/>
            <person name="Blye J."/>
            <person name="Boguslavskiy L."/>
            <person name="Bonnet C."/>
            <person name="Boukhgalter B."/>
            <person name="Bourzgui I."/>
            <person name="Brown A."/>
            <person name="Cahill P."/>
            <person name="Channer S."/>
            <person name="Cheshatsang Y."/>
            <person name="Chuda L."/>
            <person name="Citroen M."/>
            <person name="Collymore A."/>
            <person name="Cooke P."/>
            <person name="Costello M."/>
            <person name="D'Aco K."/>
            <person name="Daza R."/>
            <person name="De Haan G."/>
            <person name="DeGray S."/>
            <person name="DeMaso C."/>
            <person name="Dhargay N."/>
            <person name="Dooley K."/>
            <person name="Dooley E."/>
            <person name="Doricent M."/>
            <person name="Dorje P."/>
            <person name="Dorjee K."/>
            <person name="Dupes A."/>
            <person name="Elong R."/>
            <person name="Falk J."/>
            <person name="Farina A."/>
            <person name="Faro S."/>
            <person name="Ferguson D."/>
            <person name="Fisher S."/>
            <person name="Foley C.D."/>
            <person name="Franke A."/>
            <person name="Friedrich D."/>
            <person name="Gadbois L."/>
            <person name="Gearin G."/>
            <person name="Gearin C.R."/>
            <person name="Giannoukos G."/>
            <person name="Goode T."/>
            <person name="Graham J."/>
            <person name="Grandbois E."/>
            <person name="Grewal S."/>
            <person name="Gyaltsen K."/>
            <person name="Hafez N."/>
            <person name="Hagos B."/>
            <person name="Hall J."/>
            <person name="Henson C."/>
            <person name="Hollinger A."/>
            <person name="Honan T."/>
            <person name="Huard M.D."/>
            <person name="Hughes L."/>
            <person name="Hurhula B."/>
            <person name="Husby M.E."/>
            <person name="Kamat A."/>
            <person name="Kanga B."/>
            <person name="Kashin S."/>
            <person name="Khazanovich D."/>
            <person name="Kisner P."/>
            <person name="Lance K."/>
            <person name="Lara M."/>
            <person name="Lee W."/>
            <person name="Lennon N."/>
            <person name="Letendre F."/>
            <person name="LeVine R."/>
            <person name="Lipovsky A."/>
            <person name="Liu X."/>
            <person name="Liu J."/>
            <person name="Liu S."/>
            <person name="Lokyitsang T."/>
            <person name="Lokyitsang Y."/>
            <person name="Lubonja R."/>
            <person name="Lui A."/>
            <person name="MacDonald P."/>
            <person name="Magnisalis V."/>
            <person name="Maru K."/>
            <person name="Matthews C."/>
            <person name="McCusker W."/>
            <person name="McDonough S."/>
            <person name="Mehta T."/>
            <person name="Meldrim J."/>
            <person name="Meneus L."/>
            <person name="Mihai O."/>
            <person name="Mihalev A."/>
            <person name="Mihova T."/>
            <person name="Mittelman R."/>
            <person name="Mlenga V."/>
            <person name="Montmayeur A."/>
            <person name="Mulrain L."/>
            <person name="Navidi A."/>
            <person name="Naylor J."/>
            <person name="Negash T."/>
            <person name="Nguyen T."/>
            <person name="Nguyen N."/>
            <person name="Nicol R."/>
            <person name="Norbu C."/>
            <person name="Norbu N."/>
            <person name="Novod N."/>
            <person name="O'Neill B."/>
            <person name="Osman S."/>
            <person name="Markiewicz E."/>
            <person name="Oyono O.L."/>
            <person name="Patti C."/>
            <person name="Phunkhang P."/>
            <person name="Pierre F."/>
            <person name="Priest M."/>
            <person name="Raghuraman S."/>
            <person name="Rege F."/>
            <person name="Reyes R."/>
            <person name="Rise C."/>
            <person name="Rogov P."/>
            <person name="Ross K."/>
            <person name="Ryan E."/>
            <person name="Settipalli S."/>
            <person name="Shea T."/>
            <person name="Sherpa N."/>
            <person name="Shi L."/>
            <person name="Shih D."/>
            <person name="Sparrow T."/>
            <person name="Spaulding J."/>
            <person name="Stalker J."/>
            <person name="Stange-Thomann N."/>
            <person name="Stavropoulos S."/>
            <person name="Stone C."/>
            <person name="Strader C."/>
            <person name="Tesfaye S."/>
            <person name="Thomson T."/>
            <person name="Thoulutsang Y."/>
            <person name="Thoulutsang D."/>
            <person name="Topham K."/>
            <person name="Topping I."/>
            <person name="Tsamla T."/>
            <person name="Vassiliev H."/>
            <person name="Vo A."/>
            <person name="Wangchuk T."/>
            <person name="Wangdi T."/>
            <person name="Weiand M."/>
            <person name="Wilkinson J."/>
            <person name="Wilson A."/>
            <person name="Yadav S."/>
            <person name="Young G."/>
            <person name="Yu Q."/>
            <person name="Zembek L."/>
            <person name="Zhong D."/>
            <person name="Zimmer A."/>
            <person name="Zwirko Z."/>
            <person name="Jaffe D.B."/>
            <person name="Alvarez P."/>
            <person name="Brockman W."/>
            <person name="Butler J."/>
            <person name="Chin C."/>
            <person name="Gnerre S."/>
            <person name="Grabherr M."/>
            <person name="Kleber M."/>
            <person name="Mauceli E."/>
            <person name="MacCallum I."/>
        </authorList>
    </citation>
    <scope>NUCLEOTIDE SEQUENCE [LARGE SCALE GENOMIC DNA]</scope>
    <source>
        <strain evidence="4 5">TSC#14021-0224.01</strain>
    </source>
</reference>
<dbReference type="Gene3D" id="2.40.50.40">
    <property type="match status" value="1"/>
</dbReference>
<gene>
    <name evidence="4" type="primary">Dere\HP1Lcsd</name>
    <name evidence="4" type="synonym">Dere\GG20050</name>
    <name evidence="4" type="synonym">dere_GLEANR_4881</name>
    <name evidence="4" type="synonym">GG20050</name>
    <name evidence="4" type="synonym">HP1Lcsd</name>
    <name evidence="4" type="ORF">Dere_GG20050</name>
</gene>
<dbReference type="GO" id="GO:0005634">
    <property type="term" value="C:nucleus"/>
    <property type="evidence" value="ECO:0007669"/>
    <property type="project" value="UniProtKB-SubCell"/>
</dbReference>
<dbReference type="GO" id="GO:0005694">
    <property type="term" value="C:chromosome"/>
    <property type="evidence" value="ECO:0007669"/>
    <property type="project" value="UniProtKB-ARBA"/>
</dbReference>
<dbReference type="SUPFAM" id="SSF54160">
    <property type="entry name" value="Chromo domain-like"/>
    <property type="match status" value="1"/>
</dbReference>
<evidence type="ECO:0000313" key="5">
    <source>
        <dbReference type="Proteomes" id="UP000008711"/>
    </source>
</evidence>
<accession>B3NPB1</accession>
<name>B3NPB1_DROER</name>
<dbReference type="InterPro" id="IPR008251">
    <property type="entry name" value="Chromo_shadow_dom"/>
</dbReference>
<evidence type="ECO:0000259" key="3">
    <source>
        <dbReference type="SMART" id="SM00300"/>
    </source>
</evidence>
<evidence type="ECO:0000313" key="4">
    <source>
        <dbReference type="EMBL" id="EDV56774.1"/>
    </source>
</evidence>
<dbReference type="EMBL" id="CH954179">
    <property type="protein sequence ID" value="EDV56774.1"/>
    <property type="molecule type" value="Genomic_DNA"/>
</dbReference>
<dbReference type="SMART" id="SM00300">
    <property type="entry name" value="ChSh"/>
    <property type="match status" value="1"/>
</dbReference>
<dbReference type="Proteomes" id="UP000008711">
    <property type="component" value="Unassembled WGS sequence"/>
</dbReference>
<organism evidence="4 5">
    <name type="scientific">Drosophila erecta</name>
    <name type="common">Fruit fly</name>
    <dbReference type="NCBI Taxonomy" id="7220"/>
    <lineage>
        <taxon>Eukaryota</taxon>
        <taxon>Metazoa</taxon>
        <taxon>Ecdysozoa</taxon>
        <taxon>Arthropoda</taxon>
        <taxon>Hexapoda</taxon>
        <taxon>Insecta</taxon>
        <taxon>Pterygota</taxon>
        <taxon>Neoptera</taxon>
        <taxon>Endopterygota</taxon>
        <taxon>Diptera</taxon>
        <taxon>Brachycera</taxon>
        <taxon>Muscomorpha</taxon>
        <taxon>Ephydroidea</taxon>
        <taxon>Drosophilidae</taxon>
        <taxon>Drosophila</taxon>
        <taxon>Sophophora</taxon>
    </lineage>
</organism>
<dbReference type="OMA" id="HMVIEFY"/>
<evidence type="ECO:0000256" key="2">
    <source>
        <dbReference type="ARBA" id="ARBA00023242"/>
    </source>
</evidence>
<reference evidence="4 5" key="2">
    <citation type="journal article" date="2008" name="Bioinformatics">
        <title>Assembly reconciliation.</title>
        <authorList>
            <person name="Zimin A.V."/>
            <person name="Smith D.R."/>
            <person name="Sutton G."/>
            <person name="Yorke J.A."/>
        </authorList>
    </citation>
    <scope>NUCLEOTIDE SEQUENCE [LARGE SCALE GENOMIC DNA]</scope>
    <source>
        <strain evidence="4 5">TSC#14021-0224.01</strain>
    </source>
</reference>
<dbReference type="PhylomeDB" id="B3NPB1"/>
<evidence type="ECO:0000256" key="1">
    <source>
        <dbReference type="ARBA" id="ARBA00004123"/>
    </source>
</evidence>
<comment type="subcellular location">
    <subcellularLocation>
        <location evidence="1">Nucleus</location>
    </subcellularLocation>
</comment>
<dbReference type="OrthoDB" id="7869328at2759"/>
<feature type="domain" description="Chromo shadow" evidence="3">
    <location>
        <begin position="34"/>
        <end position="97"/>
    </location>
</feature>
<keyword evidence="2" id="KW-0539">Nucleus</keyword>
<dbReference type="AlphaFoldDB" id="B3NPB1"/>
<proteinExistence type="predicted"/>
<protein>
    <submittedName>
        <fullName evidence="4">Heterochromatin protein 1L chromoshadow domain</fullName>
    </submittedName>
</protein>
<dbReference type="HOGENOM" id="CLU_2266458_0_0_1"/>
<sequence length="103" mass="11510">MDTQATTEGYPSIGAMVEWDEDIGHSVYLRMSSTGFPRGLQAEKILSVFTNANGTRMFNIKFKDSPKVEQLAACEANKRIPHMVIEFYWDHLSLSPKSASGKP</sequence>
<dbReference type="InterPro" id="IPR016197">
    <property type="entry name" value="Chromo-like_dom_sf"/>
</dbReference>
<keyword evidence="5" id="KW-1185">Reference proteome</keyword>
<dbReference type="CDD" id="cd00034">
    <property type="entry name" value="CSD"/>
    <property type="match status" value="1"/>
</dbReference>